<protein>
    <submittedName>
        <fullName evidence="6">DNA-binding transcriptional LysR family regulator</fullName>
    </submittedName>
</protein>
<reference evidence="6" key="1">
    <citation type="submission" date="2021-01" db="EMBL/GenBank/DDBJ databases">
        <title>Genomic Encyclopedia of Type Strains, Phase IV (KMG-IV): sequencing the most valuable type-strain genomes for metagenomic binning, comparative biology and taxonomic classification.</title>
        <authorList>
            <person name="Goeker M."/>
        </authorList>
    </citation>
    <scope>NUCLEOTIDE SEQUENCE</scope>
    <source>
        <strain evidence="6">DSM 23230</strain>
    </source>
</reference>
<feature type="domain" description="HTH lysR-type" evidence="5">
    <location>
        <begin position="1"/>
        <end position="58"/>
    </location>
</feature>
<proteinExistence type="inferred from homology"/>
<dbReference type="PRINTS" id="PR00039">
    <property type="entry name" value="HTHLYSR"/>
</dbReference>
<keyword evidence="4" id="KW-0804">Transcription</keyword>
<evidence type="ECO:0000256" key="2">
    <source>
        <dbReference type="ARBA" id="ARBA00023015"/>
    </source>
</evidence>
<dbReference type="InterPro" id="IPR036390">
    <property type="entry name" value="WH_DNA-bd_sf"/>
</dbReference>
<dbReference type="InterPro" id="IPR000847">
    <property type="entry name" value="LysR_HTH_N"/>
</dbReference>
<organism evidence="6 7">
    <name type="scientific">Halanaerobacter jeridensis</name>
    <dbReference type="NCBI Taxonomy" id="706427"/>
    <lineage>
        <taxon>Bacteria</taxon>
        <taxon>Bacillati</taxon>
        <taxon>Bacillota</taxon>
        <taxon>Clostridia</taxon>
        <taxon>Halanaerobiales</taxon>
        <taxon>Halobacteroidaceae</taxon>
        <taxon>Halanaerobacter</taxon>
    </lineage>
</organism>
<dbReference type="GO" id="GO:0003700">
    <property type="term" value="F:DNA-binding transcription factor activity"/>
    <property type="evidence" value="ECO:0007669"/>
    <property type="project" value="InterPro"/>
</dbReference>
<evidence type="ECO:0000259" key="5">
    <source>
        <dbReference type="PROSITE" id="PS50931"/>
    </source>
</evidence>
<keyword evidence="3 6" id="KW-0238">DNA-binding</keyword>
<dbReference type="SUPFAM" id="SSF46785">
    <property type="entry name" value="Winged helix' DNA-binding domain"/>
    <property type="match status" value="1"/>
</dbReference>
<accession>A0A938XNG7</accession>
<dbReference type="AlphaFoldDB" id="A0A938XNG7"/>
<dbReference type="FunFam" id="1.10.10.10:FF:000001">
    <property type="entry name" value="LysR family transcriptional regulator"/>
    <property type="match status" value="1"/>
</dbReference>
<name>A0A938XNG7_9FIRM</name>
<dbReference type="Pfam" id="PF00126">
    <property type="entry name" value="HTH_1"/>
    <property type="match status" value="1"/>
</dbReference>
<comment type="caution">
    <text evidence="6">The sequence shown here is derived from an EMBL/GenBank/DDBJ whole genome shotgun (WGS) entry which is preliminary data.</text>
</comment>
<dbReference type="Proteomes" id="UP000774000">
    <property type="component" value="Unassembled WGS sequence"/>
</dbReference>
<dbReference type="PANTHER" id="PTHR30126:SF39">
    <property type="entry name" value="HTH-TYPE TRANSCRIPTIONAL REGULATOR CYSL"/>
    <property type="match status" value="1"/>
</dbReference>
<dbReference type="NCBIfam" id="NF040786">
    <property type="entry name" value="LysR_Sec_metab"/>
    <property type="match status" value="1"/>
</dbReference>
<dbReference type="PROSITE" id="PS50931">
    <property type="entry name" value="HTH_LYSR"/>
    <property type="match status" value="1"/>
</dbReference>
<dbReference type="CDD" id="cd08420">
    <property type="entry name" value="PBP2_CysL_like"/>
    <property type="match status" value="1"/>
</dbReference>
<keyword evidence="2" id="KW-0805">Transcription regulation</keyword>
<dbReference type="InterPro" id="IPR036388">
    <property type="entry name" value="WH-like_DNA-bd_sf"/>
</dbReference>
<evidence type="ECO:0000313" key="7">
    <source>
        <dbReference type="Proteomes" id="UP000774000"/>
    </source>
</evidence>
<dbReference type="GO" id="GO:0000976">
    <property type="term" value="F:transcription cis-regulatory region binding"/>
    <property type="evidence" value="ECO:0007669"/>
    <property type="project" value="TreeGrafter"/>
</dbReference>
<dbReference type="Gene3D" id="1.10.10.10">
    <property type="entry name" value="Winged helix-like DNA-binding domain superfamily/Winged helix DNA-binding domain"/>
    <property type="match status" value="1"/>
</dbReference>
<dbReference type="InterPro" id="IPR005119">
    <property type="entry name" value="LysR_subst-bd"/>
</dbReference>
<evidence type="ECO:0000256" key="4">
    <source>
        <dbReference type="ARBA" id="ARBA00023163"/>
    </source>
</evidence>
<dbReference type="PANTHER" id="PTHR30126">
    <property type="entry name" value="HTH-TYPE TRANSCRIPTIONAL REGULATOR"/>
    <property type="match status" value="1"/>
</dbReference>
<evidence type="ECO:0000256" key="1">
    <source>
        <dbReference type="ARBA" id="ARBA00009437"/>
    </source>
</evidence>
<dbReference type="Gene3D" id="3.40.190.290">
    <property type="match status" value="1"/>
</dbReference>
<sequence>MNLRQLRIFHSVSQEKSMSATAEKLHITQPAISQTIANLEQELEVKLFERLNRRLVLTNTGQVLLDYSTRILNLVEEAEQTIEDINNLEQGTLRIGASMTIGTYLLPAIINKFHKQYPKLKIKFVIDNTAVIEKMVLENEIDLGLVEGPTPNNNIIREAFFDDHLLLICAANHHWAKQEIIKPSALKDERFIMREKGSGTREVIANTLAQYQLDYTIYHTLNNIDAIKKAVISNMGISILPKISIQQELENKELAVVEMEGIQFQRKFNFIYHRDKYKSQLFTKFMNYVKEKSK</sequence>
<dbReference type="InterPro" id="IPR047788">
    <property type="entry name" value="LysR-like_Sec_metab"/>
</dbReference>
<gene>
    <name evidence="6" type="ORF">JOC47_000241</name>
</gene>
<dbReference type="EMBL" id="JAFBDQ010000001">
    <property type="protein sequence ID" value="MBM7555417.1"/>
    <property type="molecule type" value="Genomic_DNA"/>
</dbReference>
<dbReference type="SUPFAM" id="SSF53850">
    <property type="entry name" value="Periplasmic binding protein-like II"/>
    <property type="match status" value="1"/>
</dbReference>
<keyword evidence="7" id="KW-1185">Reference proteome</keyword>
<comment type="similarity">
    <text evidence="1">Belongs to the LysR transcriptional regulatory family.</text>
</comment>
<evidence type="ECO:0000313" key="6">
    <source>
        <dbReference type="EMBL" id="MBM7555417.1"/>
    </source>
</evidence>
<dbReference type="RefSeq" id="WP_204700132.1">
    <property type="nucleotide sequence ID" value="NZ_JAFBDQ010000001.1"/>
</dbReference>
<evidence type="ECO:0000256" key="3">
    <source>
        <dbReference type="ARBA" id="ARBA00023125"/>
    </source>
</evidence>
<dbReference type="Pfam" id="PF03466">
    <property type="entry name" value="LysR_substrate"/>
    <property type="match status" value="1"/>
</dbReference>